<comment type="pathway">
    <text evidence="2">Carbohydrate acid metabolism; D-glucarate degradation; 2,5-dioxopentanoate from D-glucarate: step 1/2.</text>
</comment>
<dbReference type="EMBL" id="CAFAAZ010000012">
    <property type="protein sequence ID" value="CAB4825623.1"/>
    <property type="molecule type" value="Genomic_DNA"/>
</dbReference>
<dbReference type="Gene3D" id="3.20.20.120">
    <property type="entry name" value="Enolase-like C-terminal domain"/>
    <property type="match status" value="1"/>
</dbReference>
<evidence type="ECO:0000313" key="8">
    <source>
        <dbReference type="EMBL" id="CAB4967000.1"/>
    </source>
</evidence>
<evidence type="ECO:0000256" key="3">
    <source>
        <dbReference type="ARBA" id="ARBA00011973"/>
    </source>
</evidence>
<dbReference type="GO" id="GO:0009063">
    <property type="term" value="P:amino acid catabolic process"/>
    <property type="evidence" value="ECO:0007669"/>
    <property type="project" value="InterPro"/>
</dbReference>
<dbReference type="InterPro" id="IPR013342">
    <property type="entry name" value="Mandelate_racemase_C"/>
</dbReference>
<gene>
    <name evidence="5" type="ORF">UFOPK2652_00711</name>
    <name evidence="6" type="ORF">UFOPK3128_01122</name>
    <name evidence="7" type="ORF">UFOPK3511_00955</name>
    <name evidence="8" type="ORF">UFOPK3880_01073</name>
    <name evidence="9" type="ORF">UFOPK4146_01135</name>
</gene>
<dbReference type="InterPro" id="IPR029017">
    <property type="entry name" value="Enolase-like_N"/>
</dbReference>
<dbReference type="EC" id="4.2.1.40" evidence="3"/>
<evidence type="ECO:0000313" key="5">
    <source>
        <dbReference type="EMBL" id="CAB4709628.1"/>
    </source>
</evidence>
<evidence type="ECO:0000256" key="1">
    <source>
        <dbReference type="ARBA" id="ARBA00001426"/>
    </source>
</evidence>
<sequence>MKVVSLETYLVNIPYKRTEISSIVTRSGVTSVVIKLTTDDGLVGWGEACSGADVYSIEAAIKAMFPFVKDRSPWESAELREDAFLRGLWAMRVSTGNFAWAAIDMALWDLCGKSAGLPVYKLLGGAIRSDVDYFFYLGHGTVADIAEQCAEGMALGYETYYLKTGIDLDHELEMVATIRKSIGPKNRIRLDSNGAWSLQDAPRYLAKFEKYDIDFIEQPVREHPMSLMIDLRTKTSVPLAANEGLWSEDDANRLIMNRVADVYTFSPYWVGTLEKFRQVANVANVMGSKVCRHTHGEMGIAATAFHHASLTIPNLVMGNQQTAAHMEGDILKKQIPTATSPKWGLPEGVGLGFEIDQSALESGMKRFKSEGQYLPYGKI</sequence>
<dbReference type="AlphaFoldDB" id="A0A6J6ZYC5"/>
<evidence type="ECO:0000256" key="2">
    <source>
        <dbReference type="ARBA" id="ARBA00005183"/>
    </source>
</evidence>
<dbReference type="Pfam" id="PF02746">
    <property type="entry name" value="MR_MLE_N"/>
    <property type="match status" value="1"/>
</dbReference>
<dbReference type="EMBL" id="CAFBMA010000010">
    <property type="protein sequence ID" value="CAB4899505.1"/>
    <property type="molecule type" value="Genomic_DNA"/>
</dbReference>
<dbReference type="PANTHER" id="PTHR48080:SF4">
    <property type="entry name" value="GLUCARATE DEHYDRATASE"/>
    <property type="match status" value="1"/>
</dbReference>
<dbReference type="EMBL" id="CAFBPT010000010">
    <property type="protein sequence ID" value="CAB5032305.1"/>
    <property type="molecule type" value="Genomic_DNA"/>
</dbReference>
<comment type="catalytic activity">
    <reaction evidence="1">
        <text>D-glucarate = 5-dehydro-4-deoxy-D-glucarate + H2O</text>
        <dbReference type="Rhea" id="RHEA:14573"/>
        <dbReference type="ChEBI" id="CHEBI:15377"/>
        <dbReference type="ChEBI" id="CHEBI:30612"/>
        <dbReference type="ChEBI" id="CHEBI:42819"/>
        <dbReference type="EC" id="4.2.1.40"/>
    </reaction>
</comment>
<dbReference type="Gene3D" id="3.30.390.10">
    <property type="entry name" value="Enolase-like, N-terminal domain"/>
    <property type="match status" value="1"/>
</dbReference>
<dbReference type="CDD" id="cd03316">
    <property type="entry name" value="MR_like"/>
    <property type="match status" value="1"/>
</dbReference>
<dbReference type="Pfam" id="PF13378">
    <property type="entry name" value="MR_MLE_C"/>
    <property type="match status" value="1"/>
</dbReference>
<evidence type="ECO:0000259" key="4">
    <source>
        <dbReference type="SMART" id="SM00922"/>
    </source>
</evidence>
<dbReference type="InterPro" id="IPR018110">
    <property type="entry name" value="Mandel_Rmase/mucon_lact_enz_CS"/>
</dbReference>
<accession>A0A6J6ZYC5</accession>
<dbReference type="EMBL" id="CAFBNU010000012">
    <property type="protein sequence ID" value="CAB4967000.1"/>
    <property type="molecule type" value="Genomic_DNA"/>
</dbReference>
<dbReference type="GO" id="GO:0008872">
    <property type="term" value="F:glucarate dehydratase activity"/>
    <property type="evidence" value="ECO:0007669"/>
    <property type="project" value="UniProtKB-EC"/>
</dbReference>
<dbReference type="InterPro" id="IPR036849">
    <property type="entry name" value="Enolase-like_C_sf"/>
</dbReference>
<dbReference type="SMART" id="SM00922">
    <property type="entry name" value="MR_MLE"/>
    <property type="match status" value="1"/>
</dbReference>
<dbReference type="EMBL" id="CAEZYD010000008">
    <property type="protein sequence ID" value="CAB4709628.1"/>
    <property type="molecule type" value="Genomic_DNA"/>
</dbReference>
<proteinExistence type="predicted"/>
<dbReference type="PROSITE" id="PS00908">
    <property type="entry name" value="MR_MLE_1"/>
    <property type="match status" value="1"/>
</dbReference>
<dbReference type="PROSITE" id="PS00909">
    <property type="entry name" value="MR_MLE_2"/>
    <property type="match status" value="1"/>
</dbReference>
<dbReference type="PANTHER" id="PTHR48080">
    <property type="entry name" value="D-GALACTONATE DEHYDRATASE-RELATED"/>
    <property type="match status" value="1"/>
</dbReference>
<dbReference type="InterPro" id="IPR034593">
    <property type="entry name" value="DgoD-like"/>
</dbReference>
<reference evidence="6" key="1">
    <citation type="submission" date="2020-05" db="EMBL/GenBank/DDBJ databases">
        <authorList>
            <person name="Chiriac C."/>
            <person name="Salcher M."/>
            <person name="Ghai R."/>
            <person name="Kavagutti S V."/>
        </authorList>
    </citation>
    <scope>NUCLEOTIDE SEQUENCE</scope>
</reference>
<evidence type="ECO:0000313" key="7">
    <source>
        <dbReference type="EMBL" id="CAB4899505.1"/>
    </source>
</evidence>
<organism evidence="6">
    <name type="scientific">freshwater metagenome</name>
    <dbReference type="NCBI Taxonomy" id="449393"/>
    <lineage>
        <taxon>unclassified sequences</taxon>
        <taxon>metagenomes</taxon>
        <taxon>ecological metagenomes</taxon>
    </lineage>
</organism>
<evidence type="ECO:0000313" key="9">
    <source>
        <dbReference type="EMBL" id="CAB5032305.1"/>
    </source>
</evidence>
<feature type="domain" description="Mandelate racemase/muconate lactonizing enzyme C-terminal" evidence="4">
    <location>
        <begin position="142"/>
        <end position="238"/>
    </location>
</feature>
<protein>
    <recommendedName>
        <fullName evidence="3">glucarate dehydratase</fullName>
        <ecNumber evidence="3">4.2.1.40</ecNumber>
    </recommendedName>
</protein>
<dbReference type="InterPro" id="IPR029065">
    <property type="entry name" value="Enolase_C-like"/>
</dbReference>
<dbReference type="SFLD" id="SFLDS00001">
    <property type="entry name" value="Enolase"/>
    <property type="match status" value="1"/>
</dbReference>
<dbReference type="InterPro" id="IPR013341">
    <property type="entry name" value="Mandelate_racemase_N_dom"/>
</dbReference>
<dbReference type="SUPFAM" id="SSF54826">
    <property type="entry name" value="Enolase N-terminal domain-like"/>
    <property type="match status" value="1"/>
</dbReference>
<name>A0A6J6ZYC5_9ZZZZ</name>
<dbReference type="SUPFAM" id="SSF51604">
    <property type="entry name" value="Enolase C-terminal domain-like"/>
    <property type="match status" value="1"/>
</dbReference>
<evidence type="ECO:0000313" key="6">
    <source>
        <dbReference type="EMBL" id="CAB4825623.1"/>
    </source>
</evidence>